<dbReference type="InterPro" id="IPR036265">
    <property type="entry name" value="HIT-like_sf"/>
</dbReference>
<protein>
    <submittedName>
        <fullName evidence="10">HIT-like protein</fullName>
    </submittedName>
</protein>
<feature type="compositionally biased region" description="Basic and acidic residues" evidence="7">
    <location>
        <begin position="200"/>
        <end position="212"/>
    </location>
</feature>
<dbReference type="Pfam" id="PF01230">
    <property type="entry name" value="HIT"/>
    <property type="match status" value="1"/>
</dbReference>
<evidence type="ECO:0000256" key="5">
    <source>
        <dbReference type="ARBA" id="ARBA00023125"/>
    </source>
</evidence>
<reference evidence="11" key="1">
    <citation type="journal article" date="2013" name="Ind. Biotechnol.">
        <title>Comparative genomics analysis of Trichoderma reesei strains.</title>
        <authorList>
            <person name="Koike H."/>
            <person name="Aerts A."/>
            <person name="LaButti K."/>
            <person name="Grigoriev I.V."/>
            <person name="Baker S.E."/>
        </authorList>
    </citation>
    <scope>NUCLEOTIDE SEQUENCE [LARGE SCALE GENOMIC DNA]</scope>
    <source>
        <strain evidence="11">ATCC 56765 / BCRC 32924 / NRRL 11460 / Rut C-30</strain>
    </source>
</reference>
<dbReference type="EMBL" id="KI911139">
    <property type="protein sequence ID" value="ETS06160.1"/>
    <property type="molecule type" value="Genomic_DNA"/>
</dbReference>
<evidence type="ECO:0000256" key="2">
    <source>
        <dbReference type="ARBA" id="ARBA00022723"/>
    </source>
</evidence>
<accession>A0A024SLQ4</accession>
<dbReference type="InterPro" id="IPR019808">
    <property type="entry name" value="Histidine_triad_CS"/>
</dbReference>
<dbReference type="HOGENOM" id="CLU_066882_0_0_1"/>
<dbReference type="PANTHER" id="PTHR12486">
    <property type="entry name" value="APRATAXIN-RELATED"/>
    <property type="match status" value="1"/>
</dbReference>
<evidence type="ECO:0000313" key="11">
    <source>
        <dbReference type="Proteomes" id="UP000024376"/>
    </source>
</evidence>
<feature type="domain" description="HIT" evidence="8">
    <location>
        <begin position="75"/>
        <end position="133"/>
    </location>
</feature>
<keyword evidence="4" id="KW-0862">Zinc</keyword>
<dbReference type="GO" id="GO:0005634">
    <property type="term" value="C:nucleus"/>
    <property type="evidence" value="ECO:0007669"/>
    <property type="project" value="UniProtKB-SubCell"/>
</dbReference>
<dbReference type="Proteomes" id="UP000024376">
    <property type="component" value="Unassembled WGS sequence"/>
</dbReference>
<dbReference type="GO" id="GO:0033699">
    <property type="term" value="F:DNA 5'-adenosine monophosphate hydrolase activity"/>
    <property type="evidence" value="ECO:0007669"/>
    <property type="project" value="TreeGrafter"/>
</dbReference>
<feature type="domain" description="Aprataxin C2HE/C2H2/C2HC zinc finger" evidence="9">
    <location>
        <begin position="260"/>
        <end position="319"/>
    </location>
</feature>
<dbReference type="Pfam" id="PF16278">
    <property type="entry name" value="zf-C2HE"/>
    <property type="match status" value="1"/>
</dbReference>
<evidence type="ECO:0000259" key="8">
    <source>
        <dbReference type="Pfam" id="PF01230"/>
    </source>
</evidence>
<keyword evidence="5" id="KW-0238">DNA-binding</keyword>
<dbReference type="KEGG" id="trr:M419DRAFT_69637"/>
<evidence type="ECO:0000256" key="7">
    <source>
        <dbReference type="SAM" id="MobiDB-lite"/>
    </source>
</evidence>
<name>A0A024SLQ4_HYPJR</name>
<dbReference type="Gene3D" id="3.30.428.10">
    <property type="entry name" value="HIT-like"/>
    <property type="match status" value="1"/>
</dbReference>
<dbReference type="PANTHER" id="PTHR12486:SF4">
    <property type="entry name" value="APRATAXIN"/>
    <property type="match status" value="1"/>
</dbReference>
<dbReference type="SUPFAM" id="SSF54197">
    <property type="entry name" value="HIT-like"/>
    <property type="match status" value="2"/>
</dbReference>
<dbReference type="PROSITE" id="PS00892">
    <property type="entry name" value="HIT_1"/>
    <property type="match status" value="1"/>
</dbReference>
<proteinExistence type="predicted"/>
<feature type="compositionally biased region" description="Basic and acidic residues" evidence="7">
    <location>
        <begin position="172"/>
        <end position="187"/>
    </location>
</feature>
<gene>
    <name evidence="10" type="ORF">M419DRAFT_69637</name>
</gene>
<sequence>MQQEQDEPPSKRAKQDASKAKTPPKVAKLMAPKPSSSTPASSQPTLKPPSSKPHPFNKNRMALGAYIDSPESFPPSIVIYHTADFVVIHDKFPKATVHTLLLPRSPRHRLLHPFEALQDVEFLGKVQAEVDKLKVLAAGELQRKLGRFSRSDARREAVLNGEAEPEEDDETARDRGSIRQQQQRDQDVGEEGEEGEEEETHTRGKETTKEPRLPQGRDWLAEIRCGVHAVPSMGHMHVHVFSRDMHSPCLKHRKHYNSFNTPFLVDIAEFPLAREDIRRGRGTREESFMKRDLVCWRCGRNFGNRFKELKGHLEDEFEEWKRE</sequence>
<feature type="region of interest" description="Disordered" evidence="7">
    <location>
        <begin position="1"/>
        <end position="57"/>
    </location>
</feature>
<dbReference type="GO" id="GO:0000012">
    <property type="term" value="P:single strand break repair"/>
    <property type="evidence" value="ECO:0007669"/>
    <property type="project" value="TreeGrafter"/>
</dbReference>
<keyword evidence="2" id="KW-0479">Metal-binding</keyword>
<feature type="region of interest" description="Disordered" evidence="7">
    <location>
        <begin position="150"/>
        <end position="215"/>
    </location>
</feature>
<evidence type="ECO:0000256" key="1">
    <source>
        <dbReference type="ARBA" id="ARBA00004123"/>
    </source>
</evidence>
<feature type="compositionally biased region" description="Acidic residues" evidence="7">
    <location>
        <begin position="188"/>
        <end position="199"/>
    </location>
</feature>
<feature type="compositionally biased region" description="Low complexity" evidence="7">
    <location>
        <begin position="31"/>
        <end position="45"/>
    </location>
</feature>
<evidence type="ECO:0000256" key="4">
    <source>
        <dbReference type="ARBA" id="ARBA00022833"/>
    </source>
</evidence>
<dbReference type="AlphaFoldDB" id="A0A024SLQ4"/>
<organism evidence="10 11">
    <name type="scientific">Hypocrea jecorina (strain ATCC 56765 / BCRC 32924 / NRRL 11460 / Rut C-30)</name>
    <name type="common">Trichoderma reesei</name>
    <dbReference type="NCBI Taxonomy" id="1344414"/>
    <lineage>
        <taxon>Eukaryota</taxon>
        <taxon>Fungi</taxon>
        <taxon>Dikarya</taxon>
        <taxon>Ascomycota</taxon>
        <taxon>Pezizomycotina</taxon>
        <taxon>Sordariomycetes</taxon>
        <taxon>Hypocreomycetidae</taxon>
        <taxon>Hypocreales</taxon>
        <taxon>Hypocreaceae</taxon>
        <taxon>Trichoderma</taxon>
    </lineage>
</organism>
<evidence type="ECO:0000256" key="6">
    <source>
        <dbReference type="ARBA" id="ARBA00023242"/>
    </source>
</evidence>
<dbReference type="GO" id="GO:0003725">
    <property type="term" value="F:double-stranded RNA binding"/>
    <property type="evidence" value="ECO:0007669"/>
    <property type="project" value="TreeGrafter"/>
</dbReference>
<dbReference type="GO" id="GO:1990165">
    <property type="term" value="F:single-strand break-containing DNA binding"/>
    <property type="evidence" value="ECO:0007669"/>
    <property type="project" value="TreeGrafter"/>
</dbReference>
<evidence type="ECO:0000256" key="3">
    <source>
        <dbReference type="ARBA" id="ARBA00022771"/>
    </source>
</evidence>
<feature type="compositionally biased region" description="Basic and acidic residues" evidence="7">
    <location>
        <begin position="8"/>
        <end position="19"/>
    </location>
</feature>
<dbReference type="GO" id="GO:0030983">
    <property type="term" value="F:mismatched DNA binding"/>
    <property type="evidence" value="ECO:0007669"/>
    <property type="project" value="TreeGrafter"/>
</dbReference>
<dbReference type="OrthoDB" id="3512845at2759"/>
<comment type="subcellular location">
    <subcellularLocation>
        <location evidence="1">Nucleus</location>
    </subcellularLocation>
</comment>
<keyword evidence="3" id="KW-0863">Zinc-finger</keyword>
<dbReference type="Pfam" id="PF11969">
    <property type="entry name" value="DcpS_C"/>
    <property type="match status" value="1"/>
</dbReference>
<evidence type="ECO:0000259" key="9">
    <source>
        <dbReference type="Pfam" id="PF16278"/>
    </source>
</evidence>
<keyword evidence="6" id="KW-0539">Nucleus</keyword>
<dbReference type="InterPro" id="IPR032566">
    <property type="entry name" value="Znf-C2HE"/>
</dbReference>
<dbReference type="GO" id="GO:0003697">
    <property type="term" value="F:single-stranded DNA binding"/>
    <property type="evidence" value="ECO:0007669"/>
    <property type="project" value="TreeGrafter"/>
</dbReference>
<dbReference type="GO" id="GO:0008270">
    <property type="term" value="F:zinc ion binding"/>
    <property type="evidence" value="ECO:0007669"/>
    <property type="project" value="UniProtKB-KW"/>
</dbReference>
<evidence type="ECO:0000313" key="10">
    <source>
        <dbReference type="EMBL" id="ETS06160.1"/>
    </source>
</evidence>
<dbReference type="InterPro" id="IPR011146">
    <property type="entry name" value="HIT-like"/>
</dbReference>